<dbReference type="Pfam" id="PF00096">
    <property type="entry name" value="zf-C2H2"/>
    <property type="match status" value="2"/>
</dbReference>
<keyword evidence="7" id="KW-0804">Transcription</keyword>
<dbReference type="OrthoDB" id="10018191at2759"/>
<accession>A0A267EBW0</accession>
<dbReference type="PANTHER" id="PTHR23235:SF161">
    <property type="entry name" value="C2H2-TYPE DOMAIN-CONTAINING PROTEIN"/>
    <property type="match status" value="1"/>
</dbReference>
<keyword evidence="5" id="KW-0862">Zinc</keyword>
<evidence type="ECO:0000256" key="10">
    <source>
        <dbReference type="SAM" id="MobiDB-lite"/>
    </source>
</evidence>
<evidence type="ECO:0000256" key="9">
    <source>
        <dbReference type="PROSITE-ProRule" id="PRU00042"/>
    </source>
</evidence>
<keyword evidence="6" id="KW-0805">Transcription regulation</keyword>
<dbReference type="InterPro" id="IPR036236">
    <property type="entry name" value="Znf_C2H2_sf"/>
</dbReference>
<evidence type="ECO:0000313" key="12">
    <source>
        <dbReference type="EMBL" id="PAA59071.1"/>
    </source>
</evidence>
<dbReference type="GO" id="GO:0005634">
    <property type="term" value="C:nucleus"/>
    <property type="evidence" value="ECO:0007669"/>
    <property type="project" value="UniProtKB-SubCell"/>
</dbReference>
<reference evidence="12 13" key="1">
    <citation type="submission" date="2017-06" db="EMBL/GenBank/DDBJ databases">
        <title>A platform for efficient transgenesis in Macrostomum lignano, a flatworm model organism for stem cell research.</title>
        <authorList>
            <person name="Berezikov E."/>
        </authorList>
    </citation>
    <scope>NUCLEOTIDE SEQUENCE [LARGE SCALE GENOMIC DNA]</scope>
    <source>
        <strain evidence="12">DV1</strain>
        <tissue evidence="12">Whole organism</tissue>
    </source>
</reference>
<evidence type="ECO:0000256" key="3">
    <source>
        <dbReference type="ARBA" id="ARBA00022737"/>
    </source>
</evidence>
<dbReference type="FunFam" id="3.30.160.60:FF:000446">
    <property type="entry name" value="Zinc finger protein"/>
    <property type="match status" value="1"/>
</dbReference>
<dbReference type="AlphaFoldDB" id="A0A267EBW0"/>
<organism evidence="12 13">
    <name type="scientific">Macrostomum lignano</name>
    <dbReference type="NCBI Taxonomy" id="282301"/>
    <lineage>
        <taxon>Eukaryota</taxon>
        <taxon>Metazoa</taxon>
        <taxon>Spiralia</taxon>
        <taxon>Lophotrochozoa</taxon>
        <taxon>Platyhelminthes</taxon>
        <taxon>Rhabditophora</taxon>
        <taxon>Macrostomorpha</taxon>
        <taxon>Macrostomida</taxon>
        <taxon>Macrostomidae</taxon>
        <taxon>Macrostomum</taxon>
    </lineage>
</organism>
<dbReference type="Gene3D" id="3.30.160.60">
    <property type="entry name" value="Classic Zinc Finger"/>
    <property type="match status" value="3"/>
</dbReference>
<keyword evidence="13" id="KW-1185">Reference proteome</keyword>
<dbReference type="GO" id="GO:0000978">
    <property type="term" value="F:RNA polymerase II cis-regulatory region sequence-specific DNA binding"/>
    <property type="evidence" value="ECO:0007669"/>
    <property type="project" value="TreeGrafter"/>
</dbReference>
<evidence type="ECO:0000256" key="1">
    <source>
        <dbReference type="ARBA" id="ARBA00004123"/>
    </source>
</evidence>
<dbReference type="GO" id="GO:0008270">
    <property type="term" value="F:zinc ion binding"/>
    <property type="evidence" value="ECO:0007669"/>
    <property type="project" value="UniProtKB-KW"/>
</dbReference>
<evidence type="ECO:0000256" key="7">
    <source>
        <dbReference type="ARBA" id="ARBA00023163"/>
    </source>
</evidence>
<dbReference type="InterPro" id="IPR013087">
    <property type="entry name" value="Znf_C2H2_type"/>
</dbReference>
<dbReference type="EMBL" id="NIVC01002299">
    <property type="protein sequence ID" value="PAA59071.1"/>
    <property type="molecule type" value="Genomic_DNA"/>
</dbReference>
<evidence type="ECO:0000256" key="6">
    <source>
        <dbReference type="ARBA" id="ARBA00023015"/>
    </source>
</evidence>
<feature type="domain" description="C2H2-type" evidence="11">
    <location>
        <begin position="175"/>
        <end position="202"/>
    </location>
</feature>
<evidence type="ECO:0000256" key="4">
    <source>
        <dbReference type="ARBA" id="ARBA00022771"/>
    </source>
</evidence>
<keyword evidence="3" id="KW-0677">Repeat</keyword>
<dbReference type="GO" id="GO:0000981">
    <property type="term" value="F:DNA-binding transcription factor activity, RNA polymerase II-specific"/>
    <property type="evidence" value="ECO:0007669"/>
    <property type="project" value="TreeGrafter"/>
</dbReference>
<feature type="compositionally biased region" description="Polar residues" evidence="10">
    <location>
        <begin position="58"/>
        <end position="68"/>
    </location>
</feature>
<keyword evidence="2" id="KW-0479">Metal-binding</keyword>
<dbReference type="FunFam" id="3.30.160.60:FF:000395">
    <property type="entry name" value="zinc finger protein 513"/>
    <property type="match status" value="1"/>
</dbReference>
<keyword evidence="8" id="KW-0539">Nucleus</keyword>
<feature type="domain" description="C2H2-type" evidence="11">
    <location>
        <begin position="119"/>
        <end position="146"/>
    </location>
</feature>
<proteinExistence type="predicted"/>
<evidence type="ECO:0000313" key="13">
    <source>
        <dbReference type="Proteomes" id="UP000215902"/>
    </source>
</evidence>
<keyword evidence="4 9" id="KW-0863">Zinc-finger</keyword>
<evidence type="ECO:0000256" key="2">
    <source>
        <dbReference type="ARBA" id="ARBA00022723"/>
    </source>
</evidence>
<protein>
    <recommendedName>
        <fullName evidence="11">C2H2-type domain-containing protein</fullName>
    </recommendedName>
</protein>
<dbReference type="FunFam" id="3.30.160.60:FF:001498">
    <property type="entry name" value="Zinc finger protein 404"/>
    <property type="match status" value="1"/>
</dbReference>
<dbReference type="STRING" id="282301.A0A267EBW0"/>
<sequence length="221" mass="24095">MQQQCKQSKAACRAGFKKYLRDRYLSDLALAASENAETESTRRQSSSSSSQSPPPLVSPQNYSTSAGSQGAPLTPLQLLLLQQPQPQQQQQVPVTIECRFVFPPVEEPQRSGCGGNSQYVCSVCGRSFTRGDMLSRHARLHSGRRPYGCPVCGLAFSRSDHLTTHRRTHTGEKPYACPHCSYSACRKDMINRHMKVHSASPAAASKAPPAVSGVADLSIFT</sequence>
<feature type="region of interest" description="Disordered" evidence="10">
    <location>
        <begin position="33"/>
        <end position="70"/>
    </location>
</feature>
<dbReference type="PROSITE" id="PS50157">
    <property type="entry name" value="ZINC_FINGER_C2H2_2"/>
    <property type="match status" value="3"/>
</dbReference>
<evidence type="ECO:0000259" key="11">
    <source>
        <dbReference type="PROSITE" id="PS50157"/>
    </source>
</evidence>
<dbReference type="PROSITE" id="PS00028">
    <property type="entry name" value="ZINC_FINGER_C2H2_1"/>
    <property type="match status" value="2"/>
</dbReference>
<comment type="caution">
    <text evidence="12">The sequence shown here is derived from an EMBL/GenBank/DDBJ whole genome shotgun (WGS) entry which is preliminary data.</text>
</comment>
<comment type="subcellular location">
    <subcellularLocation>
        <location evidence="1">Nucleus</location>
    </subcellularLocation>
</comment>
<dbReference type="SUPFAM" id="SSF57667">
    <property type="entry name" value="beta-beta-alpha zinc fingers"/>
    <property type="match status" value="2"/>
</dbReference>
<name>A0A267EBW0_9PLAT</name>
<dbReference type="SMART" id="SM00355">
    <property type="entry name" value="ZnF_C2H2"/>
    <property type="match status" value="3"/>
</dbReference>
<evidence type="ECO:0000256" key="8">
    <source>
        <dbReference type="ARBA" id="ARBA00023242"/>
    </source>
</evidence>
<feature type="domain" description="C2H2-type" evidence="11">
    <location>
        <begin position="147"/>
        <end position="174"/>
    </location>
</feature>
<gene>
    <name evidence="12" type="ORF">BOX15_Mlig008388g1</name>
</gene>
<dbReference type="PANTHER" id="PTHR23235">
    <property type="entry name" value="KRUEPPEL-LIKE TRANSCRIPTION FACTOR"/>
    <property type="match status" value="1"/>
</dbReference>
<evidence type="ECO:0000256" key="5">
    <source>
        <dbReference type="ARBA" id="ARBA00022833"/>
    </source>
</evidence>
<dbReference type="Proteomes" id="UP000215902">
    <property type="component" value="Unassembled WGS sequence"/>
</dbReference>